<feature type="transmembrane region" description="Helical" evidence="1">
    <location>
        <begin position="20"/>
        <end position="42"/>
    </location>
</feature>
<dbReference type="KEGG" id="ppd:Ppro_1906"/>
<keyword evidence="1" id="KW-0472">Membrane</keyword>
<name>A1AQ96_PELPD</name>
<dbReference type="STRING" id="338966.Ppro_1906"/>
<keyword evidence="3" id="KW-1185">Reference proteome</keyword>
<proteinExistence type="predicted"/>
<sequence>MVIPENTRSMAVAQKKNQGGANLVLMAIGIVFIPLVLTFGLWHYMRLRGKYLKSKGVRRVVDIWNLGVPFYSFAGVVLGTYMLIITTYSNYQALSYAVIIVALYIGIKLAQRSASCYFGAAIIPESGTVVFPEDMAGYGIEDYIKLKFIRNLSRMDEVELNDIEKISRQSGKRLYIHGPFGSRGISFTNKQKRDECIAAIQSVAKRKPTLINEFESSN</sequence>
<dbReference type="Proteomes" id="UP000006732">
    <property type="component" value="Chromosome"/>
</dbReference>
<dbReference type="HOGENOM" id="CLU_1276028_0_0_7"/>
<evidence type="ECO:0000313" key="3">
    <source>
        <dbReference type="Proteomes" id="UP000006732"/>
    </source>
</evidence>
<reference evidence="2 3" key="1">
    <citation type="submission" date="2006-10" db="EMBL/GenBank/DDBJ databases">
        <title>Complete sequence of chromosome of Pelobacter propionicus DSM 2379.</title>
        <authorList>
            <consortium name="US DOE Joint Genome Institute"/>
            <person name="Copeland A."/>
            <person name="Lucas S."/>
            <person name="Lapidus A."/>
            <person name="Barry K."/>
            <person name="Detter J.C."/>
            <person name="Glavina del Rio T."/>
            <person name="Hammon N."/>
            <person name="Israni S."/>
            <person name="Dalin E."/>
            <person name="Tice H."/>
            <person name="Pitluck S."/>
            <person name="Saunders E."/>
            <person name="Brettin T."/>
            <person name="Bruce D."/>
            <person name="Han C."/>
            <person name="Tapia R."/>
            <person name="Schmutz J."/>
            <person name="Larimer F."/>
            <person name="Land M."/>
            <person name="Hauser L."/>
            <person name="Kyrpides N."/>
            <person name="Kim E."/>
            <person name="Lovley D."/>
            <person name="Richardson P."/>
        </authorList>
    </citation>
    <scope>NUCLEOTIDE SEQUENCE [LARGE SCALE GENOMIC DNA]</scope>
    <source>
        <strain evidence="3">DSM 2379 / NBRC 103807 / OttBd1</strain>
    </source>
</reference>
<organism evidence="2 3">
    <name type="scientific">Pelobacter propionicus (strain DSM 2379 / NBRC 103807 / OttBd1)</name>
    <dbReference type="NCBI Taxonomy" id="338966"/>
    <lineage>
        <taxon>Bacteria</taxon>
        <taxon>Pseudomonadati</taxon>
        <taxon>Thermodesulfobacteriota</taxon>
        <taxon>Desulfuromonadia</taxon>
        <taxon>Desulfuromonadales</taxon>
        <taxon>Desulfuromonadaceae</taxon>
        <taxon>Pelobacter</taxon>
    </lineage>
</organism>
<accession>A1AQ96</accession>
<feature type="transmembrane region" description="Helical" evidence="1">
    <location>
        <begin position="90"/>
        <end position="107"/>
    </location>
</feature>
<evidence type="ECO:0000313" key="2">
    <source>
        <dbReference type="EMBL" id="ABK99516.1"/>
    </source>
</evidence>
<dbReference type="EMBL" id="CP000482">
    <property type="protein sequence ID" value="ABK99516.1"/>
    <property type="molecule type" value="Genomic_DNA"/>
</dbReference>
<dbReference type="AlphaFoldDB" id="A1AQ96"/>
<evidence type="ECO:0000256" key="1">
    <source>
        <dbReference type="SAM" id="Phobius"/>
    </source>
</evidence>
<keyword evidence="1" id="KW-0812">Transmembrane</keyword>
<gene>
    <name evidence="2" type="ordered locus">Ppro_1906</name>
</gene>
<feature type="transmembrane region" description="Helical" evidence="1">
    <location>
        <begin position="63"/>
        <end position="84"/>
    </location>
</feature>
<keyword evidence="1" id="KW-1133">Transmembrane helix</keyword>
<protein>
    <submittedName>
        <fullName evidence="2">Uncharacterized protein</fullName>
    </submittedName>
</protein>